<dbReference type="SUPFAM" id="SSF143422">
    <property type="entry name" value="Transposase IS200-like"/>
    <property type="match status" value="1"/>
</dbReference>
<comment type="caution">
    <text evidence="2">The sequence shown here is derived from an EMBL/GenBank/DDBJ whole genome shotgun (WGS) entry which is preliminary data.</text>
</comment>
<dbReference type="SMART" id="SM01321">
    <property type="entry name" value="Y1_Tnp"/>
    <property type="match status" value="1"/>
</dbReference>
<keyword evidence="3" id="KW-1185">Reference proteome</keyword>
<organism evidence="2 3">
    <name type="scientific">Iodobacter arcticus</name>
    <dbReference type="NCBI Taxonomy" id="590593"/>
    <lineage>
        <taxon>Bacteria</taxon>
        <taxon>Pseudomonadati</taxon>
        <taxon>Pseudomonadota</taxon>
        <taxon>Betaproteobacteria</taxon>
        <taxon>Neisseriales</taxon>
        <taxon>Chitinibacteraceae</taxon>
        <taxon>Iodobacter</taxon>
    </lineage>
</organism>
<gene>
    <name evidence="2" type="ORF">ACFQNF_03315</name>
</gene>
<feature type="domain" description="Transposase IS200-like" evidence="1">
    <location>
        <begin position="9"/>
        <end position="133"/>
    </location>
</feature>
<sequence length="176" mass="21283">MPNYRRAWHPGGTYFFTVNLLQRANNDLLVHHIDLLRNAVRHVRLSHPFVIHAWVVLPEHLHCIIELPANDYNFDVRWRLIKIVFSKSLSKTEWRSDSRIQRGERGIWQRRYWEHLIRDERDFMAHMDYVHINPLKHGFVNKVLDWPYSTFHLLVKQGVYPADWAGGYEEQITYKE</sequence>
<evidence type="ECO:0000313" key="2">
    <source>
        <dbReference type="EMBL" id="MFC7418902.1"/>
    </source>
</evidence>
<dbReference type="Gene3D" id="3.30.70.1290">
    <property type="entry name" value="Transposase IS200-like"/>
    <property type="match status" value="1"/>
</dbReference>
<dbReference type="Proteomes" id="UP001596473">
    <property type="component" value="Unassembled WGS sequence"/>
</dbReference>
<dbReference type="RefSeq" id="WP_380186082.1">
    <property type="nucleotide sequence ID" value="NZ_JBHTBQ010000006.1"/>
</dbReference>
<reference evidence="3" key="1">
    <citation type="journal article" date="2019" name="Int. J. Syst. Evol. Microbiol.">
        <title>The Global Catalogue of Microorganisms (GCM) 10K type strain sequencing project: providing services to taxonomists for standard genome sequencing and annotation.</title>
        <authorList>
            <consortium name="The Broad Institute Genomics Platform"/>
            <consortium name="The Broad Institute Genome Sequencing Center for Infectious Disease"/>
            <person name="Wu L."/>
            <person name="Ma J."/>
        </authorList>
    </citation>
    <scope>NUCLEOTIDE SEQUENCE [LARGE SCALE GENOMIC DNA]</scope>
    <source>
        <strain evidence="3">CCUG 62945</strain>
    </source>
</reference>
<evidence type="ECO:0000259" key="1">
    <source>
        <dbReference type="SMART" id="SM01321"/>
    </source>
</evidence>
<dbReference type="InterPro" id="IPR052715">
    <property type="entry name" value="RAYT_transposase"/>
</dbReference>
<proteinExistence type="predicted"/>
<protein>
    <submittedName>
        <fullName evidence="2">Transposase</fullName>
    </submittedName>
</protein>
<dbReference type="PANTHER" id="PTHR36966">
    <property type="entry name" value="REP-ASSOCIATED TYROSINE TRANSPOSASE"/>
    <property type="match status" value="1"/>
</dbReference>
<accession>A0ABW2QT36</accession>
<dbReference type="EMBL" id="JBHTBQ010000006">
    <property type="protein sequence ID" value="MFC7418902.1"/>
    <property type="molecule type" value="Genomic_DNA"/>
</dbReference>
<dbReference type="PANTHER" id="PTHR36966:SF1">
    <property type="entry name" value="REP-ASSOCIATED TYROSINE TRANSPOSASE"/>
    <property type="match status" value="1"/>
</dbReference>
<dbReference type="NCBIfam" id="NF047646">
    <property type="entry name" value="REP_Tyr_transpos"/>
    <property type="match status" value="1"/>
</dbReference>
<dbReference type="InterPro" id="IPR002686">
    <property type="entry name" value="Transposase_17"/>
</dbReference>
<evidence type="ECO:0000313" key="3">
    <source>
        <dbReference type="Proteomes" id="UP001596473"/>
    </source>
</evidence>
<name>A0ABW2QT36_9NEIS</name>
<dbReference type="InterPro" id="IPR036515">
    <property type="entry name" value="Transposase_17_sf"/>
</dbReference>